<feature type="domain" description="Phosphodiester glycosidase" evidence="3">
    <location>
        <begin position="338"/>
        <end position="545"/>
    </location>
</feature>
<dbReference type="PROSITE" id="PS51257">
    <property type="entry name" value="PROKAR_LIPOPROTEIN"/>
    <property type="match status" value="1"/>
</dbReference>
<dbReference type="RefSeq" id="WP_171334483.1">
    <property type="nucleotide sequence ID" value="NZ_OOGT01000113.1"/>
</dbReference>
<keyword evidence="5" id="KW-1185">Reference proteome</keyword>
<evidence type="ECO:0000259" key="3">
    <source>
        <dbReference type="Pfam" id="PF09992"/>
    </source>
</evidence>
<proteinExistence type="predicted"/>
<evidence type="ECO:0000256" key="1">
    <source>
        <dbReference type="SAM" id="MobiDB-lite"/>
    </source>
</evidence>
<evidence type="ECO:0000313" key="4">
    <source>
        <dbReference type="EMBL" id="SPL71183.1"/>
    </source>
</evidence>
<dbReference type="PANTHER" id="PTHR40446">
    <property type="entry name" value="N-ACETYLGLUCOSAMINE-1-PHOSPHODIESTER ALPHA-N-ACETYLGLUCOSAMINIDASE"/>
    <property type="match status" value="1"/>
</dbReference>
<protein>
    <recommendedName>
        <fullName evidence="3">Phosphodiester glycosidase domain-containing protein</fullName>
    </recommendedName>
</protein>
<feature type="chain" id="PRO_5015589486" description="Phosphodiester glycosidase domain-containing protein" evidence="2">
    <location>
        <begin position="21"/>
        <end position="547"/>
    </location>
</feature>
<organism evidence="4 5">
    <name type="scientific">Acinetobacter stercoris</name>
    <dbReference type="NCBI Taxonomy" id="2126983"/>
    <lineage>
        <taxon>Bacteria</taxon>
        <taxon>Pseudomonadati</taxon>
        <taxon>Pseudomonadota</taxon>
        <taxon>Gammaproteobacteria</taxon>
        <taxon>Moraxellales</taxon>
        <taxon>Moraxellaceae</taxon>
        <taxon>Acinetobacter</taxon>
    </lineage>
</organism>
<dbReference type="InParanoid" id="A0A2U3N0M2"/>
<feature type="signal peptide" evidence="2">
    <location>
        <begin position="1"/>
        <end position="20"/>
    </location>
</feature>
<dbReference type="Proteomes" id="UP000245974">
    <property type="component" value="Unassembled WGS sequence"/>
</dbReference>
<dbReference type="AlphaFoldDB" id="A0A2U3N0M2"/>
<gene>
    <name evidence="4" type="ORF">KPC_2361</name>
</gene>
<dbReference type="PANTHER" id="PTHR40446:SF2">
    <property type="entry name" value="N-ACETYLGLUCOSAMINE-1-PHOSPHODIESTER ALPHA-N-ACETYLGLUCOSAMINIDASE"/>
    <property type="match status" value="1"/>
</dbReference>
<evidence type="ECO:0000256" key="2">
    <source>
        <dbReference type="SAM" id="SignalP"/>
    </source>
</evidence>
<dbReference type="Pfam" id="PF09992">
    <property type="entry name" value="NAGPA"/>
    <property type="match status" value="1"/>
</dbReference>
<dbReference type="InterPro" id="IPR018711">
    <property type="entry name" value="NAGPA"/>
</dbReference>
<accession>A0A2U3N0M2</accession>
<name>A0A2U3N0M2_9GAMM</name>
<keyword evidence="2" id="KW-0732">Signal</keyword>
<sequence length="547" mass="59534">MTIFCIRKIAFLSVTTLLLAGCNDDKNEYAPDTGTPDKNWTLPSSGFPLGTKELKEDIQKIILDDGIELYQITRGYSSLDDGFEVEVGYITSEQQALELEQQLSNLGYRSKRVVPPSDQVLGQNPSTWIRLDARYFSAAQADAVVKELKEKKFANAKTRFSAEDGLKTTGPWHINVLVIHPHFKGNVKSVLANDVIEGKETTSSIAQRTNAIAAINAGFFVVKDTSGTPGDLAGLSVIGGQIVSEGVEGRPGFFIENKGTRRSASLETNITTQLILTNDQNISKRIDGLNRVPGLNFNCGNPFDLETEQALHDVTCTDPNEIIVFSQIFGKNTPKGDGVEIVIDQNHIVTEVHPTRGMPVPATGQTIQGIGKGKDWLLENAKIGQKIELSSKLINQDTKQPILLQNSTYAVNGGPTLLLNGQSPQINQIIREGFGYKNLSGVPETYATSDRQLFTNDWFLRRNPHTLMGVTQDNTLLFVTVDGRAPRYSAGMSVPESALVMKYLGAKNALKLDGGGSTMMNILGKPKNVPSDATGERPDGDAIVISK</sequence>
<feature type="region of interest" description="Disordered" evidence="1">
    <location>
        <begin position="528"/>
        <end position="547"/>
    </location>
</feature>
<evidence type="ECO:0000313" key="5">
    <source>
        <dbReference type="Proteomes" id="UP000245974"/>
    </source>
</evidence>
<reference evidence="5" key="1">
    <citation type="submission" date="2018-03" db="EMBL/GenBank/DDBJ databases">
        <authorList>
            <person name="Blom J."/>
        </authorList>
    </citation>
    <scope>NUCLEOTIDE SEQUENCE [LARGE SCALE GENOMIC DNA]</scope>
    <source>
        <strain evidence="5">KPC-SM-21</strain>
    </source>
</reference>
<dbReference type="EMBL" id="OOGT01000113">
    <property type="protein sequence ID" value="SPL71183.1"/>
    <property type="molecule type" value="Genomic_DNA"/>
</dbReference>